<gene>
    <name evidence="3" type="ORF">Rsub_11966</name>
</gene>
<feature type="chain" id="PRO_5016009000" evidence="2">
    <location>
        <begin position="32"/>
        <end position="1238"/>
    </location>
</feature>
<evidence type="ECO:0000256" key="1">
    <source>
        <dbReference type="SAM" id="MobiDB-lite"/>
    </source>
</evidence>
<feature type="compositionally biased region" description="Pro residues" evidence="1">
    <location>
        <begin position="634"/>
        <end position="649"/>
    </location>
</feature>
<dbReference type="InParanoid" id="A0A2V0PKH7"/>
<dbReference type="OrthoDB" id="562086at2759"/>
<evidence type="ECO:0000256" key="2">
    <source>
        <dbReference type="SAM" id="SignalP"/>
    </source>
</evidence>
<keyword evidence="4" id="KW-1185">Reference proteome</keyword>
<keyword evidence="2" id="KW-0732">Signal</keyword>
<name>A0A2V0PKH7_9CHLO</name>
<proteinExistence type="predicted"/>
<reference evidence="3 4" key="1">
    <citation type="journal article" date="2018" name="Sci. Rep.">
        <title>Raphidocelis subcapitata (=Pseudokirchneriella subcapitata) provides an insight into genome evolution and environmental adaptations in the Sphaeropleales.</title>
        <authorList>
            <person name="Suzuki S."/>
            <person name="Yamaguchi H."/>
            <person name="Nakajima N."/>
            <person name="Kawachi M."/>
        </authorList>
    </citation>
    <scope>NUCLEOTIDE SEQUENCE [LARGE SCALE GENOMIC DNA]</scope>
    <source>
        <strain evidence="3 4">NIES-35</strain>
    </source>
</reference>
<protein>
    <submittedName>
        <fullName evidence="3">Uncharacterized protein</fullName>
    </submittedName>
</protein>
<feature type="compositionally biased region" description="Acidic residues" evidence="1">
    <location>
        <begin position="651"/>
        <end position="668"/>
    </location>
</feature>
<comment type="caution">
    <text evidence="3">The sequence shown here is derived from an EMBL/GenBank/DDBJ whole genome shotgun (WGS) entry which is preliminary data.</text>
</comment>
<sequence length="1238" mass="129696">MAASTAPFWGLALALALVLALALAGAAPASAVQLDLQVPEGYPAFASWTDYLAPLLPEVGGKRTFSVYILNLAHKAIPKGTVVSFFVDKKEVECGQSGAAAEYTLPELKPFQTYTLKAKVPFSSDLAPNVKVNMTFFIDSTCAAYKQSIPVDVPTTVLPQKTEFAFPVVAFPTPDLYPNGLGNSPVFELSPVVPVYGQTYTAFVQVQNLGVFMRVWPYIIDAVSCNNTGGVAVELPKIGPGKTKTVKVEGLVPPFQAGSYTSVVLDETCVLRADPTDVAVRYYDILQDAPSAYIGGVQAKDQLTFAVKTSPKAPKASDTMTVKVKFQNKADTEGSIGRVGVWIDPVADRNAPFFGAIWKGKPCDYAGFQASADFSDVMIKPGKSKTVKISVPVPASAGWWQVSALPDLNCTLPASDESPFPGFLAFTAFEGAAAGGGPEQRSREGRQLACDAVARLDAAAPLWSTCCAPHAEKQEVRGLHALARCECLKVARRLFATSAPQLVALSRDNPSQLHARLVECLREAGADLPALELWNMERTLEQLAALRCAPRNRRSRLVVAVGNCPWLNRELGRQETYGCPTCSAASALPIEELHREVAAAHSVFFATDALTHHPGSRHEARRAEAAAAAHRGGAPPPQPSPTHGGPPPADVMEEDSDSDSCSEAGSDDGGDHAGCAAIGQFEDEPHCQEAVEAFSLQFDFLRYACGLDASQAPDHPDGALLQPRVLLAGARAAKFAGCIASAAAAAGTPLAKMMTVQHASRWDAAAARQVASFALRPTVQEFREAAAARKATRRNESAAAAAAAVAAAAAAGIRPAARRGRAADRRQARAPFVQRIESAAAAICSALTRAAQRPQRSLERGGALEAAALWCKRELTSELAALRARQAQSQRDLAKPDASAAREAHLLAQKELAQTPAAAERVDGGRRALLRRRDKQRGWKDRRRRRLGAETVAAAAALAHHSAVVRAAAPRVVPSRAEAAAWADAWRLRSRAALDAADALADARRQLSIAGGARGRAVALERDAQAGAHAAQPPAADLAGTLRRALDAAHADLRTAGVFAQFAARDGGSFTAADLDRAQRERGEAAAAPPGNAQADVGALLADLANQEAAAAASAAVIAPLLRRLSLALLGRVHGVAAAACGGATALAAGGGTAQQPAAGAAAGPAAGVAAEVDAAPAPSPSAAAGMNALSAALKRAYSLVPHKDLIFSIAPQPAAKRRFVHFDNTFILHLHWKLRGA</sequence>
<dbReference type="EMBL" id="BDRX01000161">
    <property type="protein sequence ID" value="GBF99532.1"/>
    <property type="molecule type" value="Genomic_DNA"/>
</dbReference>
<accession>A0A2V0PKH7</accession>
<feature type="signal peptide" evidence="2">
    <location>
        <begin position="1"/>
        <end position="31"/>
    </location>
</feature>
<feature type="region of interest" description="Disordered" evidence="1">
    <location>
        <begin position="612"/>
        <end position="676"/>
    </location>
</feature>
<evidence type="ECO:0000313" key="3">
    <source>
        <dbReference type="EMBL" id="GBF99532.1"/>
    </source>
</evidence>
<organism evidence="3 4">
    <name type="scientific">Raphidocelis subcapitata</name>
    <dbReference type="NCBI Taxonomy" id="307507"/>
    <lineage>
        <taxon>Eukaryota</taxon>
        <taxon>Viridiplantae</taxon>
        <taxon>Chlorophyta</taxon>
        <taxon>core chlorophytes</taxon>
        <taxon>Chlorophyceae</taxon>
        <taxon>CS clade</taxon>
        <taxon>Sphaeropleales</taxon>
        <taxon>Selenastraceae</taxon>
        <taxon>Raphidocelis</taxon>
    </lineage>
</organism>
<dbReference type="AlphaFoldDB" id="A0A2V0PKH7"/>
<evidence type="ECO:0000313" key="4">
    <source>
        <dbReference type="Proteomes" id="UP000247498"/>
    </source>
</evidence>
<dbReference type="Proteomes" id="UP000247498">
    <property type="component" value="Unassembled WGS sequence"/>
</dbReference>